<evidence type="ECO:0000256" key="1">
    <source>
        <dbReference type="SAM" id="MobiDB-lite"/>
    </source>
</evidence>
<proteinExistence type="predicted"/>
<organism evidence="2 3">
    <name type="scientific">Colletotrichum tanaceti</name>
    <dbReference type="NCBI Taxonomy" id="1306861"/>
    <lineage>
        <taxon>Eukaryota</taxon>
        <taxon>Fungi</taxon>
        <taxon>Dikarya</taxon>
        <taxon>Ascomycota</taxon>
        <taxon>Pezizomycotina</taxon>
        <taxon>Sordariomycetes</taxon>
        <taxon>Hypocreomycetidae</taxon>
        <taxon>Glomerellales</taxon>
        <taxon>Glomerellaceae</taxon>
        <taxon>Colletotrichum</taxon>
        <taxon>Colletotrichum destructivum species complex</taxon>
    </lineage>
</organism>
<feature type="region of interest" description="Disordered" evidence="1">
    <location>
        <begin position="294"/>
        <end position="345"/>
    </location>
</feature>
<dbReference type="EMBL" id="PJEX01000013">
    <property type="protein sequence ID" value="TKW59123.1"/>
    <property type="molecule type" value="Genomic_DNA"/>
</dbReference>
<feature type="compositionally biased region" description="Gly residues" evidence="1">
    <location>
        <begin position="335"/>
        <end position="345"/>
    </location>
</feature>
<keyword evidence="3" id="KW-1185">Reference proteome</keyword>
<protein>
    <submittedName>
        <fullName evidence="2">Uncharacterized protein</fullName>
    </submittedName>
</protein>
<feature type="region of interest" description="Disordered" evidence="1">
    <location>
        <begin position="221"/>
        <end position="244"/>
    </location>
</feature>
<dbReference type="AlphaFoldDB" id="A0A4U6XT38"/>
<feature type="compositionally biased region" description="Basic and acidic residues" evidence="1">
    <location>
        <begin position="134"/>
        <end position="146"/>
    </location>
</feature>
<name>A0A4U6XT38_9PEZI</name>
<sequence length="510" mass="51113">MHTSNWLWCSVDVHKLVVLAVRHVQERVLSQVGIQAVVPGGGVVMLHAPVLDLPGLAVGDPPALLHLVGDDEVDDLQADDGQQGAGDAHDLGQAGLVLGGVVGVEEQRADDVAGGGAGVVEGHDDGLFCGAGDVGDHPRDDERVPAEEEGEHVVGGQQRGHAVAAEDVEHDGAGEHGGQDGGEEGGLDAEAVGEVGGREDDDELDEAEGDVEQGAPLAVEAEAGDDDGAKGVCDGGGDVEADGHADEEPALGLVEGLGDLGPLEVAAAGAGLVGAQALDGLQLLAVGEEAGRGDIVVEDEVDEGRGEDGEEADEDEEDLPGVDGGGVVDLAEAVGDGGGEDGGQAVGAVPAGDAHGLLGAAVPLGGDDGEEGQAAGLEEAEEEAGGEQAGVVVAGGHADLGDAPAEDEARHEEAVRHLDDEPGREGLPGELGDGGDGADHGVLVAREVAVLAEAEDGAVPEDRLVEDLEEVDPDEDREDALVRLAADAFVLERHVIRCWSGLALMSKLVV</sequence>
<feature type="region of interest" description="Disordered" evidence="1">
    <location>
        <begin position="127"/>
        <end position="162"/>
    </location>
</feature>
<feature type="region of interest" description="Disordered" evidence="1">
    <location>
        <begin position="363"/>
        <end position="383"/>
    </location>
</feature>
<dbReference type="Proteomes" id="UP000310108">
    <property type="component" value="Unassembled WGS sequence"/>
</dbReference>
<evidence type="ECO:0000313" key="3">
    <source>
        <dbReference type="Proteomes" id="UP000310108"/>
    </source>
</evidence>
<reference evidence="2 3" key="1">
    <citation type="journal article" date="2019" name="PLoS ONE">
        <title>Comparative genome analysis indicates high evolutionary potential of pathogenicity genes in Colletotrichum tanaceti.</title>
        <authorList>
            <person name="Lelwala R.V."/>
            <person name="Korhonen P.K."/>
            <person name="Young N.D."/>
            <person name="Scott J.B."/>
            <person name="Ades P.A."/>
            <person name="Gasser R.B."/>
            <person name="Taylor P.W.J."/>
        </authorList>
    </citation>
    <scope>NUCLEOTIDE SEQUENCE [LARGE SCALE GENOMIC DNA]</scope>
    <source>
        <strain evidence="2">BRIP57314</strain>
    </source>
</reference>
<comment type="caution">
    <text evidence="2">The sequence shown here is derived from an EMBL/GenBank/DDBJ whole genome shotgun (WGS) entry which is preliminary data.</text>
</comment>
<evidence type="ECO:0000313" key="2">
    <source>
        <dbReference type="EMBL" id="TKW59123.1"/>
    </source>
</evidence>
<accession>A0A4U6XT38</accession>
<feature type="compositionally biased region" description="Acidic residues" evidence="1">
    <location>
        <begin position="308"/>
        <end position="320"/>
    </location>
</feature>
<gene>
    <name evidence="2" type="ORF">CTA1_849</name>
</gene>